<feature type="binding site" evidence="8">
    <location>
        <position position="221"/>
    </location>
    <ligand>
        <name>shikimate</name>
        <dbReference type="ChEBI" id="CHEBI:36208"/>
    </ligand>
</feature>
<accession>C5BKQ6</accession>
<dbReference type="EC" id="1.1.1.25" evidence="2 8"/>
<organism evidence="12 13">
    <name type="scientific">Teredinibacter turnerae (strain ATCC 39867 / T7901)</name>
    <dbReference type="NCBI Taxonomy" id="377629"/>
    <lineage>
        <taxon>Bacteria</taxon>
        <taxon>Pseudomonadati</taxon>
        <taxon>Pseudomonadota</taxon>
        <taxon>Gammaproteobacteria</taxon>
        <taxon>Cellvibrionales</taxon>
        <taxon>Cellvibrionaceae</taxon>
        <taxon>Teredinibacter</taxon>
    </lineage>
</organism>
<feature type="binding site" evidence="8">
    <location>
        <position position="106"/>
    </location>
    <ligand>
        <name>shikimate</name>
        <dbReference type="ChEBI" id="CHEBI:36208"/>
    </ligand>
</feature>
<dbReference type="GO" id="GO:0004764">
    <property type="term" value="F:shikimate 3-dehydrogenase (NADP+) activity"/>
    <property type="evidence" value="ECO:0007669"/>
    <property type="project" value="UniProtKB-UniRule"/>
</dbReference>
<feature type="binding site" evidence="8">
    <location>
        <position position="243"/>
    </location>
    <ligand>
        <name>NADP(+)</name>
        <dbReference type="ChEBI" id="CHEBI:58349"/>
    </ligand>
</feature>
<evidence type="ECO:0000256" key="8">
    <source>
        <dbReference type="HAMAP-Rule" id="MF_00222"/>
    </source>
</evidence>
<dbReference type="UniPathway" id="UPA00053">
    <property type="reaction ID" value="UER00087"/>
</dbReference>
<evidence type="ECO:0000256" key="5">
    <source>
        <dbReference type="ARBA" id="ARBA00023002"/>
    </source>
</evidence>
<gene>
    <name evidence="8 12" type="primary">aroE</name>
    <name evidence="12" type="ordered locus">TERTU_0043</name>
</gene>
<feature type="binding site" evidence="8">
    <location>
        <position position="81"/>
    </location>
    <ligand>
        <name>NADP(+)</name>
        <dbReference type="ChEBI" id="CHEBI:58349"/>
    </ligand>
</feature>
<dbReference type="RefSeq" id="WP_015820324.1">
    <property type="nucleotide sequence ID" value="NC_012997.1"/>
</dbReference>
<dbReference type="InterPro" id="IPR036291">
    <property type="entry name" value="NAD(P)-bd_dom_sf"/>
</dbReference>
<dbReference type="InterPro" id="IPR046346">
    <property type="entry name" value="Aminoacid_DH-like_N_sf"/>
</dbReference>
<keyword evidence="13" id="KW-1185">Reference proteome</keyword>
<reference evidence="12 13" key="1">
    <citation type="journal article" date="2009" name="PLoS ONE">
        <title>The complete genome of Teredinibacter turnerae T7901: an intracellular endosymbiont of marine wood-boring bivalves (shipworms).</title>
        <authorList>
            <person name="Yang J.C."/>
            <person name="Madupu R."/>
            <person name="Durkin A.S."/>
            <person name="Ekborg N.A."/>
            <person name="Pedamallu C.S."/>
            <person name="Hostetler J.B."/>
            <person name="Radune D."/>
            <person name="Toms B.S."/>
            <person name="Henrissat B."/>
            <person name="Coutinho P.M."/>
            <person name="Schwarz S."/>
            <person name="Field L."/>
            <person name="Trindade-Silva A.E."/>
            <person name="Soares C.A.G."/>
            <person name="Elshahawi S."/>
            <person name="Hanora A."/>
            <person name="Schmidt E.W."/>
            <person name="Haygood M.G."/>
            <person name="Posfai J."/>
            <person name="Benner J."/>
            <person name="Madinger C."/>
            <person name="Nove J."/>
            <person name="Anton B."/>
            <person name="Chaudhary K."/>
            <person name="Foster J."/>
            <person name="Holman A."/>
            <person name="Kumar S."/>
            <person name="Lessard P.A."/>
            <person name="Luyten Y.A."/>
            <person name="Slatko B."/>
            <person name="Wood N."/>
            <person name="Wu B."/>
            <person name="Teplitski M."/>
            <person name="Mougous J.D."/>
            <person name="Ward N."/>
            <person name="Eisen J.A."/>
            <person name="Badger J.H."/>
            <person name="Distel D.L."/>
        </authorList>
    </citation>
    <scope>NUCLEOTIDE SEQUENCE [LARGE SCALE GENOMIC DNA]</scope>
    <source>
        <strain evidence="13">ATCC 39867 / T7901</strain>
    </source>
</reference>
<keyword evidence="4 8" id="KW-0521">NADP</keyword>
<comment type="similarity">
    <text evidence="8">Belongs to the shikimate dehydrogenase family.</text>
</comment>
<dbReference type="HOGENOM" id="CLU_044063_2_1_6"/>
<dbReference type="InterPro" id="IPR011342">
    <property type="entry name" value="Shikimate_DH"/>
</dbReference>
<dbReference type="EMBL" id="CP001614">
    <property type="protein sequence ID" value="ACR14208.1"/>
    <property type="molecule type" value="Genomic_DNA"/>
</dbReference>
<dbReference type="Pfam" id="PF08501">
    <property type="entry name" value="Shikimate_dh_N"/>
    <property type="match status" value="1"/>
</dbReference>
<comment type="catalytic activity">
    <reaction evidence="7 8">
        <text>shikimate + NADP(+) = 3-dehydroshikimate + NADPH + H(+)</text>
        <dbReference type="Rhea" id="RHEA:17737"/>
        <dbReference type="ChEBI" id="CHEBI:15378"/>
        <dbReference type="ChEBI" id="CHEBI:16630"/>
        <dbReference type="ChEBI" id="CHEBI:36208"/>
        <dbReference type="ChEBI" id="CHEBI:57783"/>
        <dbReference type="ChEBI" id="CHEBI:58349"/>
        <dbReference type="EC" id="1.1.1.25"/>
    </reaction>
</comment>
<dbReference type="GO" id="GO:0009423">
    <property type="term" value="P:chorismate biosynthetic process"/>
    <property type="evidence" value="ECO:0007669"/>
    <property type="project" value="UniProtKB-UniRule"/>
</dbReference>
<dbReference type="GO" id="GO:0005829">
    <property type="term" value="C:cytosol"/>
    <property type="evidence" value="ECO:0007669"/>
    <property type="project" value="TreeGrafter"/>
</dbReference>
<dbReference type="CDD" id="cd01065">
    <property type="entry name" value="NAD_bind_Shikimate_DH"/>
    <property type="match status" value="1"/>
</dbReference>
<evidence type="ECO:0000256" key="7">
    <source>
        <dbReference type="ARBA" id="ARBA00049442"/>
    </source>
</evidence>
<dbReference type="NCBIfam" id="TIGR00507">
    <property type="entry name" value="aroE"/>
    <property type="match status" value="1"/>
</dbReference>
<dbReference type="OrthoDB" id="9776868at2"/>
<evidence type="ECO:0000259" key="9">
    <source>
        <dbReference type="Pfam" id="PF01488"/>
    </source>
</evidence>
<evidence type="ECO:0000256" key="1">
    <source>
        <dbReference type="ARBA" id="ARBA00004871"/>
    </source>
</evidence>
<feature type="active site" description="Proton acceptor" evidence="8">
    <location>
        <position position="69"/>
    </location>
</feature>
<dbReference type="Pfam" id="PF18317">
    <property type="entry name" value="SDH_C"/>
    <property type="match status" value="1"/>
</dbReference>
<dbReference type="STRING" id="377629.TERTU_0043"/>
<proteinExistence type="inferred from homology"/>
<protein>
    <recommendedName>
        <fullName evidence="2 8">Shikimate dehydrogenase (NADP(+))</fullName>
        <shortName evidence="8">SDH</shortName>
        <ecNumber evidence="2 8">1.1.1.25</ecNumber>
    </recommendedName>
</protein>
<dbReference type="SUPFAM" id="SSF51735">
    <property type="entry name" value="NAD(P)-binding Rossmann-fold domains"/>
    <property type="match status" value="1"/>
</dbReference>
<dbReference type="Proteomes" id="UP000009080">
    <property type="component" value="Chromosome"/>
</dbReference>
<feature type="domain" description="Quinate/shikimate 5-dehydrogenase/glutamyl-tRNA reductase" evidence="9">
    <location>
        <begin position="121"/>
        <end position="196"/>
    </location>
</feature>
<evidence type="ECO:0000256" key="4">
    <source>
        <dbReference type="ARBA" id="ARBA00022857"/>
    </source>
</evidence>
<evidence type="ECO:0000259" key="10">
    <source>
        <dbReference type="Pfam" id="PF08501"/>
    </source>
</evidence>
<evidence type="ECO:0000259" key="11">
    <source>
        <dbReference type="Pfam" id="PF18317"/>
    </source>
</evidence>
<feature type="domain" description="SDH C-terminal" evidence="11">
    <location>
        <begin position="243"/>
        <end position="265"/>
    </location>
</feature>
<dbReference type="HAMAP" id="MF_00222">
    <property type="entry name" value="Shikimate_DH_AroE"/>
    <property type="match status" value="1"/>
</dbReference>
<evidence type="ECO:0000313" key="12">
    <source>
        <dbReference type="EMBL" id="ACR14208.1"/>
    </source>
</evidence>
<dbReference type="Gene3D" id="3.40.50.10860">
    <property type="entry name" value="Leucine Dehydrogenase, chain A, domain 1"/>
    <property type="match status" value="1"/>
</dbReference>
<comment type="subunit">
    <text evidence="8">Homodimer.</text>
</comment>
<keyword evidence="5 8" id="KW-0560">Oxidoreductase</keyword>
<dbReference type="SUPFAM" id="SSF53223">
    <property type="entry name" value="Aminoacid dehydrogenase-like, N-terminal domain"/>
    <property type="match status" value="1"/>
</dbReference>
<dbReference type="PANTHER" id="PTHR21089">
    <property type="entry name" value="SHIKIMATE DEHYDROGENASE"/>
    <property type="match status" value="1"/>
</dbReference>
<dbReference type="InterPro" id="IPR041121">
    <property type="entry name" value="SDH_C"/>
</dbReference>
<dbReference type="KEGG" id="ttu:TERTU_0043"/>
<feature type="binding site" evidence="8">
    <location>
        <position position="90"/>
    </location>
    <ligand>
        <name>shikimate</name>
        <dbReference type="ChEBI" id="CHEBI:36208"/>
    </ligand>
</feature>
<dbReference type="GO" id="GO:0008652">
    <property type="term" value="P:amino acid biosynthetic process"/>
    <property type="evidence" value="ECO:0007669"/>
    <property type="project" value="UniProtKB-KW"/>
</dbReference>
<evidence type="ECO:0000256" key="2">
    <source>
        <dbReference type="ARBA" id="ARBA00012962"/>
    </source>
</evidence>
<dbReference type="eggNOG" id="COG0169">
    <property type="taxonomic scope" value="Bacteria"/>
</dbReference>
<name>C5BKQ6_TERTT</name>
<keyword evidence="3 8" id="KW-0028">Amino-acid biosynthesis</keyword>
<dbReference type="GO" id="GO:0009073">
    <property type="term" value="P:aromatic amino acid family biosynthetic process"/>
    <property type="evidence" value="ECO:0007669"/>
    <property type="project" value="UniProtKB-KW"/>
</dbReference>
<feature type="binding site" evidence="8">
    <location>
        <begin position="18"/>
        <end position="20"/>
    </location>
    <ligand>
        <name>shikimate</name>
        <dbReference type="ChEBI" id="CHEBI:36208"/>
    </ligand>
</feature>
<feature type="binding site" evidence="8">
    <location>
        <position position="250"/>
    </location>
    <ligand>
        <name>shikimate</name>
        <dbReference type="ChEBI" id="CHEBI:36208"/>
    </ligand>
</feature>
<dbReference type="GO" id="GO:0050661">
    <property type="term" value="F:NADP binding"/>
    <property type="evidence" value="ECO:0007669"/>
    <property type="project" value="InterPro"/>
</dbReference>
<dbReference type="Gene3D" id="3.40.50.720">
    <property type="entry name" value="NAD(P)-binding Rossmann-like Domain"/>
    <property type="match status" value="1"/>
</dbReference>
<dbReference type="InterPro" id="IPR022893">
    <property type="entry name" value="Shikimate_DH_fam"/>
</dbReference>
<feature type="binding site" evidence="8">
    <location>
        <begin position="131"/>
        <end position="135"/>
    </location>
    <ligand>
        <name>NADP(+)</name>
        <dbReference type="ChEBI" id="CHEBI:58349"/>
    </ligand>
</feature>
<evidence type="ECO:0000256" key="3">
    <source>
        <dbReference type="ARBA" id="ARBA00022605"/>
    </source>
</evidence>
<dbReference type="NCBIfam" id="NF001310">
    <property type="entry name" value="PRK00258.1-2"/>
    <property type="match status" value="1"/>
</dbReference>
<dbReference type="GO" id="GO:0019632">
    <property type="term" value="P:shikimate metabolic process"/>
    <property type="evidence" value="ECO:0007669"/>
    <property type="project" value="InterPro"/>
</dbReference>
<evidence type="ECO:0000256" key="6">
    <source>
        <dbReference type="ARBA" id="ARBA00023141"/>
    </source>
</evidence>
<dbReference type="Pfam" id="PF01488">
    <property type="entry name" value="Shikimate_DH"/>
    <property type="match status" value="1"/>
</dbReference>
<sequence>MTETIDRYCVFGNPIEHSKSPEIHRAFAQQTDQHLEYTRELVELDAFMSAAENFFAAGGAGANVTVPFKQEAFQFAKLLTERAQLAGAVNTLARLEDGEIIGDNTDGAGLVHDIVQRLNWPMENKKILLLGAGGAVRGVLLPILQQSPASIAIANRTRSKAEELAKQFTSFGKVDGYSYNNLPSEPFDLIINGTSASIAGEVPPVHFGCFGEHTAVYDMMYADDLTPFLEFARDMGVQQLSDGLGMLVGQAAESFRLWRGVEPAVIPVLEKLR</sequence>
<comment type="function">
    <text evidence="8">Involved in the biosynthesis of the chorismate, which leads to the biosynthesis of aromatic amino acids. Catalyzes the reversible NADPH linked reduction of 3-dehydroshikimate (DHSA) to yield shikimate (SA).</text>
</comment>
<feature type="domain" description="Shikimate dehydrogenase substrate binding N-terminal" evidence="10">
    <location>
        <begin position="10"/>
        <end position="92"/>
    </location>
</feature>
<feature type="binding site" evidence="8">
    <location>
        <position position="219"/>
    </location>
    <ligand>
        <name>NADP(+)</name>
        <dbReference type="ChEBI" id="CHEBI:58349"/>
    </ligand>
</feature>
<feature type="binding site" evidence="8">
    <location>
        <position position="65"/>
    </location>
    <ligand>
        <name>shikimate</name>
        <dbReference type="ChEBI" id="CHEBI:36208"/>
    </ligand>
</feature>
<comment type="pathway">
    <text evidence="1 8">Metabolic intermediate biosynthesis; chorismate biosynthesis; chorismate from D-erythrose 4-phosphate and phosphoenolpyruvate: step 4/7.</text>
</comment>
<evidence type="ECO:0000313" key="13">
    <source>
        <dbReference type="Proteomes" id="UP000009080"/>
    </source>
</evidence>
<dbReference type="PANTHER" id="PTHR21089:SF1">
    <property type="entry name" value="BIFUNCTIONAL 3-DEHYDROQUINATE DEHYDRATASE_SHIKIMATE DEHYDROGENASE, CHLOROPLASTIC"/>
    <property type="match status" value="1"/>
</dbReference>
<dbReference type="InterPro" id="IPR006151">
    <property type="entry name" value="Shikm_DH/Glu-tRNA_Rdtase"/>
</dbReference>
<feature type="binding site" evidence="8">
    <location>
        <begin position="155"/>
        <end position="160"/>
    </location>
    <ligand>
        <name>NADP(+)</name>
        <dbReference type="ChEBI" id="CHEBI:58349"/>
    </ligand>
</feature>
<dbReference type="FunFam" id="3.40.50.10860:FF:000006">
    <property type="entry name" value="Shikimate dehydrogenase (NADP(+))"/>
    <property type="match status" value="1"/>
</dbReference>
<dbReference type="AlphaFoldDB" id="C5BKQ6"/>
<keyword evidence="6 8" id="KW-0057">Aromatic amino acid biosynthesis</keyword>
<dbReference type="InterPro" id="IPR013708">
    <property type="entry name" value="Shikimate_DH-bd_N"/>
</dbReference>